<dbReference type="HOGENOM" id="CLU_012526_8_1_1"/>
<dbReference type="Proteomes" id="UP000002279">
    <property type="component" value="Chromosome 3"/>
</dbReference>
<keyword evidence="3 10" id="KW-0552">Olfaction</keyword>
<keyword evidence="5 9" id="KW-0297">G-protein coupled receptor</keyword>
<evidence type="ECO:0000256" key="6">
    <source>
        <dbReference type="ARBA" id="ARBA00023136"/>
    </source>
</evidence>
<proteinExistence type="inferred from homology"/>
<dbReference type="GO" id="GO:0005886">
    <property type="term" value="C:plasma membrane"/>
    <property type="evidence" value="ECO:0000318"/>
    <property type="project" value="GO_Central"/>
</dbReference>
<dbReference type="PRINTS" id="PR00237">
    <property type="entry name" value="GPCRRHODOPSN"/>
</dbReference>
<evidence type="ECO:0000256" key="9">
    <source>
        <dbReference type="RuleBase" id="RU000688"/>
    </source>
</evidence>
<evidence type="ECO:0000256" key="8">
    <source>
        <dbReference type="ARBA" id="ARBA00023224"/>
    </source>
</evidence>
<keyword evidence="2 9" id="KW-0812">Transmembrane</keyword>
<dbReference type="STRING" id="9258.ENSOANP00000012619"/>
<dbReference type="PROSITE" id="PS50262">
    <property type="entry name" value="G_PROTEIN_RECEP_F1_2"/>
    <property type="match status" value="1"/>
</dbReference>
<feature type="transmembrane region" description="Helical" evidence="10">
    <location>
        <begin position="201"/>
        <end position="223"/>
    </location>
</feature>
<evidence type="ECO:0000256" key="2">
    <source>
        <dbReference type="ARBA" id="ARBA00022692"/>
    </source>
</evidence>
<feature type="transmembrane region" description="Helical" evidence="10">
    <location>
        <begin position="96"/>
        <end position="118"/>
    </location>
</feature>
<comment type="subcellular location">
    <subcellularLocation>
        <location evidence="10">Cell membrane</location>
        <topology evidence="10">Multi-pass membrane protein</topology>
    </subcellularLocation>
    <subcellularLocation>
        <location evidence="1">Membrane</location>
        <topology evidence="1">Multi-pass membrane protein</topology>
    </subcellularLocation>
</comment>
<name>F7GAD4_ORNAN</name>
<evidence type="ECO:0000256" key="1">
    <source>
        <dbReference type="ARBA" id="ARBA00004141"/>
    </source>
</evidence>
<dbReference type="InterPro" id="IPR017452">
    <property type="entry name" value="GPCR_Rhodpsn_7TM"/>
</dbReference>
<keyword evidence="10" id="KW-0716">Sensory transduction</keyword>
<dbReference type="PANTHER" id="PTHR48002">
    <property type="entry name" value="OLFACTORY RECEPTOR"/>
    <property type="match status" value="1"/>
</dbReference>
<accession>F7GAD4</accession>
<dbReference type="InterPro" id="IPR000725">
    <property type="entry name" value="Olfact_rcpt"/>
</dbReference>
<organism evidence="12 13">
    <name type="scientific">Ornithorhynchus anatinus</name>
    <name type="common">Duckbill platypus</name>
    <dbReference type="NCBI Taxonomy" id="9258"/>
    <lineage>
        <taxon>Eukaryota</taxon>
        <taxon>Metazoa</taxon>
        <taxon>Chordata</taxon>
        <taxon>Craniata</taxon>
        <taxon>Vertebrata</taxon>
        <taxon>Euteleostomi</taxon>
        <taxon>Mammalia</taxon>
        <taxon>Monotremata</taxon>
        <taxon>Ornithorhynchidae</taxon>
        <taxon>Ornithorhynchus</taxon>
    </lineage>
</organism>
<keyword evidence="7 9" id="KW-0675">Receptor</keyword>
<feature type="transmembrane region" description="Helical" evidence="10">
    <location>
        <begin position="138"/>
        <end position="160"/>
    </location>
</feature>
<dbReference type="Pfam" id="PF13853">
    <property type="entry name" value="7tm_4"/>
    <property type="match status" value="1"/>
</dbReference>
<feature type="transmembrane region" description="Helical" evidence="10">
    <location>
        <begin position="57"/>
        <end position="76"/>
    </location>
</feature>
<reference evidence="12" key="3">
    <citation type="submission" date="2025-09" db="UniProtKB">
        <authorList>
            <consortium name="Ensembl"/>
        </authorList>
    </citation>
    <scope>IDENTIFICATION</scope>
    <source>
        <strain evidence="12">Glennie</strain>
    </source>
</reference>
<feature type="transmembrane region" description="Helical" evidence="10">
    <location>
        <begin position="235"/>
        <end position="256"/>
    </location>
</feature>
<evidence type="ECO:0000256" key="7">
    <source>
        <dbReference type="ARBA" id="ARBA00023170"/>
    </source>
</evidence>
<dbReference type="OMA" id="ACMDKYV"/>
<evidence type="ECO:0000256" key="3">
    <source>
        <dbReference type="ARBA" id="ARBA00022725"/>
    </source>
</evidence>
<dbReference type="AlphaFoldDB" id="F7GAD4"/>
<feature type="transmembrane region" description="Helical" evidence="10">
    <location>
        <begin position="24"/>
        <end position="45"/>
    </location>
</feature>
<keyword evidence="13" id="KW-1185">Reference proteome</keyword>
<evidence type="ECO:0000259" key="11">
    <source>
        <dbReference type="PROSITE" id="PS50262"/>
    </source>
</evidence>
<dbReference type="FunCoup" id="F7GAD4">
    <property type="interactions" value="167"/>
</dbReference>
<keyword evidence="6 10" id="KW-0472">Membrane</keyword>
<dbReference type="InterPro" id="IPR050427">
    <property type="entry name" value="Olfactory_Receptors"/>
</dbReference>
<dbReference type="eggNOG" id="ENOG502SHD5">
    <property type="taxonomic scope" value="Eukaryota"/>
</dbReference>
<dbReference type="Ensembl" id="ENSOANT00000012621.3">
    <property type="protein sequence ID" value="ENSOANP00000012619.3"/>
    <property type="gene ID" value="ENSOANG00000007925.3"/>
</dbReference>
<dbReference type="PRINTS" id="PR00245">
    <property type="entry name" value="OLFACTORYR"/>
</dbReference>
<dbReference type="CDD" id="cd15939">
    <property type="entry name" value="7tmA_OR4A-like"/>
    <property type="match status" value="1"/>
</dbReference>
<dbReference type="Gene3D" id="1.20.1070.10">
    <property type="entry name" value="Rhodopsin 7-helix transmembrane proteins"/>
    <property type="match status" value="1"/>
</dbReference>
<evidence type="ECO:0000256" key="4">
    <source>
        <dbReference type="ARBA" id="ARBA00022989"/>
    </source>
</evidence>
<reference evidence="12 13" key="1">
    <citation type="journal article" date="2008" name="Nature">
        <title>Genome analysis of the platypus reveals unique signatures of evolution.</title>
        <authorList>
            <person name="Warren W.C."/>
            <person name="Hillier L.W."/>
            <person name="Marshall Graves J.A."/>
            <person name="Birney E."/>
            <person name="Ponting C.P."/>
            <person name="Grutzner F."/>
            <person name="Belov K."/>
            <person name="Miller W."/>
            <person name="Clarke L."/>
            <person name="Chinwalla A.T."/>
            <person name="Yang S.P."/>
            <person name="Heger A."/>
            <person name="Locke D.P."/>
            <person name="Miethke P."/>
            <person name="Waters P.D."/>
            <person name="Veyrunes F."/>
            <person name="Fulton L."/>
            <person name="Fulton B."/>
            <person name="Graves T."/>
            <person name="Wallis J."/>
            <person name="Puente X.S."/>
            <person name="Lopez-Otin C."/>
            <person name="Ordonez G.R."/>
            <person name="Eichler E.E."/>
            <person name="Chen L."/>
            <person name="Cheng Z."/>
            <person name="Deakin J.E."/>
            <person name="Alsop A."/>
            <person name="Thompson K."/>
            <person name="Kirby P."/>
            <person name="Papenfuss A.T."/>
            <person name="Wakefield M.J."/>
            <person name="Olender T."/>
            <person name="Lancet D."/>
            <person name="Huttley G.A."/>
            <person name="Smit A.F."/>
            <person name="Pask A."/>
            <person name="Temple-Smith P."/>
            <person name="Batzer M.A."/>
            <person name="Walker J.A."/>
            <person name="Konkel M.K."/>
            <person name="Harris R.S."/>
            <person name="Whittington C.M."/>
            <person name="Wong E.S."/>
            <person name="Gemmell N.J."/>
            <person name="Buschiazzo E."/>
            <person name="Vargas Jentzsch I.M."/>
            <person name="Merkel A."/>
            <person name="Schmitz J."/>
            <person name="Zemann A."/>
            <person name="Churakov G."/>
            <person name="Kriegs J.O."/>
            <person name="Brosius J."/>
            <person name="Murchison E.P."/>
            <person name="Sachidanandam R."/>
            <person name="Smith C."/>
            <person name="Hannon G.J."/>
            <person name="Tsend-Ayush E."/>
            <person name="McMillan D."/>
            <person name="Attenborough R."/>
            <person name="Rens W."/>
            <person name="Ferguson-Smith M."/>
            <person name="Lefevre C.M."/>
            <person name="Sharp J.A."/>
            <person name="Nicholas K.R."/>
            <person name="Ray D.A."/>
            <person name="Kube M."/>
            <person name="Reinhardt R."/>
            <person name="Pringle T.H."/>
            <person name="Taylor J."/>
            <person name="Jones R.C."/>
            <person name="Nixon B."/>
            <person name="Dacheux J.L."/>
            <person name="Niwa H."/>
            <person name="Sekita Y."/>
            <person name="Huang X."/>
            <person name="Stark A."/>
            <person name="Kheradpour P."/>
            <person name="Kellis M."/>
            <person name="Flicek P."/>
            <person name="Chen Y."/>
            <person name="Webber C."/>
            <person name="Hardison R."/>
            <person name="Nelson J."/>
            <person name="Hallsworth-Pepin K."/>
            <person name="Delehaunty K."/>
            <person name="Markovic C."/>
            <person name="Minx P."/>
            <person name="Feng Y."/>
            <person name="Kremitzki C."/>
            <person name="Mitreva M."/>
            <person name="Glasscock J."/>
            <person name="Wylie T."/>
            <person name="Wohldmann P."/>
            <person name="Thiru P."/>
            <person name="Nhan M.N."/>
            <person name="Pohl C.S."/>
            <person name="Smith S.M."/>
            <person name="Hou S."/>
            <person name="Nefedov M."/>
            <person name="de Jong P.J."/>
            <person name="Renfree M.B."/>
            <person name="Mardis E.R."/>
            <person name="Wilson R.K."/>
        </authorList>
    </citation>
    <scope>NUCLEOTIDE SEQUENCE [LARGE SCALE GENOMIC DNA]</scope>
    <source>
        <strain evidence="12 13">Glennie</strain>
    </source>
</reference>
<feature type="transmembrane region" description="Helical" evidence="10">
    <location>
        <begin position="268"/>
        <end position="287"/>
    </location>
</feature>
<dbReference type="GeneID" id="100682196"/>
<dbReference type="Bgee" id="ENSOANG00000007925">
    <property type="expression patterns" value="Expressed in testis"/>
</dbReference>
<dbReference type="InParanoid" id="F7GAD4"/>
<dbReference type="GO" id="GO:0004930">
    <property type="term" value="F:G protein-coupled receptor activity"/>
    <property type="evidence" value="ECO:0007669"/>
    <property type="project" value="UniProtKB-KW"/>
</dbReference>
<reference evidence="12" key="2">
    <citation type="submission" date="2025-08" db="UniProtKB">
        <authorList>
            <consortium name="Ensembl"/>
        </authorList>
    </citation>
    <scope>IDENTIFICATION</scope>
    <source>
        <strain evidence="12">Glennie</strain>
    </source>
</reference>
<dbReference type="InterPro" id="IPR000276">
    <property type="entry name" value="GPCR_Rhodpsn"/>
</dbReference>
<feature type="domain" description="G-protein coupled receptors family 1 profile" evidence="11">
    <location>
        <begin position="39"/>
        <end position="285"/>
    </location>
</feature>
<sequence>MVIKNNVTEFILLGLTDDPAEQKIIFAIFIILYVATVLGNLLIIVTIKTSQTLESPMYFFLTYLSFSDACFSTTTTPKLLVITLSEKKTISFNDCMTQIFALHFFGCLETLILIMMSYDRYVTICKPLHYTAIMTRRVCSILMGIAWFGSFLHSSTQLLLTLSLPFCGPDMIDHFFCDLQPLMKLACVDTYYVNLLFVSNSGAICTLSFVMLMASYMVILYSLRSKGAEGRLKALSTCSSHILVVTLFYGPCIFIYTRPQTTFSVDKLVSVFYTIVTPLLNPLIYTLRNTEVKNAMKKLGSHRVTPGANDHFSVE</sequence>
<dbReference type="PROSITE" id="PS00237">
    <property type="entry name" value="G_PROTEIN_RECEP_F1_1"/>
    <property type="match status" value="1"/>
</dbReference>
<dbReference type="GO" id="GO:0004984">
    <property type="term" value="F:olfactory receptor activity"/>
    <property type="evidence" value="ECO:0000318"/>
    <property type="project" value="GO_Central"/>
</dbReference>
<dbReference type="FunFam" id="1.20.1070.10:FF:000007">
    <property type="entry name" value="Olfactory receptor"/>
    <property type="match status" value="1"/>
</dbReference>
<protein>
    <recommendedName>
        <fullName evidence="10">Olfactory receptor</fullName>
    </recommendedName>
</protein>
<dbReference type="RefSeq" id="XP_007664771.2">
    <property type="nucleotide sequence ID" value="XM_007666581.2"/>
</dbReference>
<dbReference type="KEGG" id="oaa:100682196"/>
<keyword evidence="4 10" id="KW-1133">Transmembrane helix</keyword>
<evidence type="ECO:0000313" key="12">
    <source>
        <dbReference type="Ensembl" id="ENSOANP00000012619.3"/>
    </source>
</evidence>
<evidence type="ECO:0000256" key="10">
    <source>
        <dbReference type="RuleBase" id="RU363047"/>
    </source>
</evidence>
<dbReference type="SUPFAM" id="SSF81321">
    <property type="entry name" value="Family A G protein-coupled receptor-like"/>
    <property type="match status" value="1"/>
</dbReference>
<keyword evidence="10" id="KW-1003">Cell membrane</keyword>
<dbReference type="GeneTree" id="ENSGT00940000156137"/>
<gene>
    <name evidence="12" type="primary">LOC100682196</name>
</gene>
<comment type="similarity">
    <text evidence="9">Belongs to the G-protein coupled receptor 1 family.</text>
</comment>
<evidence type="ECO:0000256" key="5">
    <source>
        <dbReference type="ARBA" id="ARBA00023040"/>
    </source>
</evidence>
<evidence type="ECO:0000313" key="13">
    <source>
        <dbReference type="Proteomes" id="UP000002279"/>
    </source>
</evidence>
<keyword evidence="8 9" id="KW-0807">Transducer</keyword>
<dbReference type="OrthoDB" id="10017003at2759"/>